<feature type="region of interest" description="Disordered" evidence="1">
    <location>
        <begin position="68"/>
        <end position="104"/>
    </location>
</feature>
<proteinExistence type="predicted"/>
<evidence type="ECO:0000313" key="3">
    <source>
        <dbReference type="Proteomes" id="UP000765509"/>
    </source>
</evidence>
<comment type="caution">
    <text evidence="2">The sequence shown here is derived from an EMBL/GenBank/DDBJ whole genome shotgun (WGS) entry which is preliminary data.</text>
</comment>
<evidence type="ECO:0000256" key="1">
    <source>
        <dbReference type="SAM" id="MobiDB-lite"/>
    </source>
</evidence>
<gene>
    <name evidence="2" type="ORF">O181_070019</name>
</gene>
<reference evidence="2" key="1">
    <citation type="submission" date="2021-03" db="EMBL/GenBank/DDBJ databases">
        <title>Draft genome sequence of rust myrtle Austropuccinia psidii MF-1, a brazilian biotype.</title>
        <authorList>
            <person name="Quecine M.C."/>
            <person name="Pachon D.M.R."/>
            <person name="Bonatelli M.L."/>
            <person name="Correr F.H."/>
            <person name="Franceschini L.M."/>
            <person name="Leite T.F."/>
            <person name="Margarido G.R.A."/>
            <person name="Almeida C.A."/>
            <person name="Ferrarezi J.A."/>
            <person name="Labate C.A."/>
        </authorList>
    </citation>
    <scope>NUCLEOTIDE SEQUENCE</scope>
    <source>
        <strain evidence="2">MF-1</strain>
    </source>
</reference>
<name>A0A9Q3I931_9BASI</name>
<accession>A0A9Q3I931</accession>
<sequence length="137" mass="15542">MAAYNTWAGVEVGEFLPEGSRVVIGFPGKGLGKRSNIHATEKTNKKHHTFEATKDSRDQGDEMINVEVGHIDNQPTHTESPPILNETIHDEPPHTESPPYSMKQSMMKPLPPLLKILKPFKKGRHLNMIQWDKIWLI</sequence>
<dbReference type="AlphaFoldDB" id="A0A9Q3I931"/>
<keyword evidence="3" id="KW-1185">Reference proteome</keyword>
<dbReference type="Proteomes" id="UP000765509">
    <property type="component" value="Unassembled WGS sequence"/>
</dbReference>
<protein>
    <submittedName>
        <fullName evidence="2">Uncharacterized protein</fullName>
    </submittedName>
</protein>
<dbReference type="EMBL" id="AVOT02035881">
    <property type="protein sequence ID" value="MBW0530304.1"/>
    <property type="molecule type" value="Genomic_DNA"/>
</dbReference>
<evidence type="ECO:0000313" key="2">
    <source>
        <dbReference type="EMBL" id="MBW0530304.1"/>
    </source>
</evidence>
<organism evidence="2 3">
    <name type="scientific">Austropuccinia psidii MF-1</name>
    <dbReference type="NCBI Taxonomy" id="1389203"/>
    <lineage>
        <taxon>Eukaryota</taxon>
        <taxon>Fungi</taxon>
        <taxon>Dikarya</taxon>
        <taxon>Basidiomycota</taxon>
        <taxon>Pucciniomycotina</taxon>
        <taxon>Pucciniomycetes</taxon>
        <taxon>Pucciniales</taxon>
        <taxon>Sphaerophragmiaceae</taxon>
        <taxon>Austropuccinia</taxon>
    </lineage>
</organism>